<comment type="caution">
    <text evidence="1">The sequence shown here is derived from an EMBL/GenBank/DDBJ whole genome shotgun (WGS) entry which is preliminary data.</text>
</comment>
<dbReference type="Proteomes" id="UP000297938">
    <property type="component" value="Unassembled WGS sequence"/>
</dbReference>
<evidence type="ECO:0000313" key="2">
    <source>
        <dbReference type="Proteomes" id="UP000297938"/>
    </source>
</evidence>
<dbReference type="RefSeq" id="WP_074403304.1">
    <property type="nucleotide sequence ID" value="NZ_CBCPJQ010000003.1"/>
</dbReference>
<reference evidence="1 2" key="1">
    <citation type="journal article" date="2018" name="Int. J. Food Microbiol.">
        <title>Growth of Carnobacterium spp. isolated from chilled vacuum-packaged meat under relevant acidic conditions.</title>
        <authorList>
            <person name="Zhang P."/>
            <person name="Badoni M."/>
            <person name="Ganzle M."/>
            <person name="Yang X."/>
        </authorList>
    </citation>
    <scope>NUCLEOTIDE SEQUENCE [LARGE SCALE GENOMIC DNA]</scope>
    <source>
        <strain evidence="1 2">B2</strain>
    </source>
</reference>
<protein>
    <submittedName>
        <fullName evidence="1">Uncharacterized protein</fullName>
    </submittedName>
</protein>
<name>A0A2R8A291_CARDV</name>
<proteinExistence type="predicted"/>
<dbReference type="AlphaFoldDB" id="A0A2R8A291"/>
<gene>
    <name evidence="1" type="ORF">CKN69_12695</name>
</gene>
<dbReference type="EMBL" id="NRPP01000018">
    <property type="protein sequence ID" value="TFJ23751.1"/>
    <property type="molecule type" value="Genomic_DNA"/>
</dbReference>
<organism evidence="1 2">
    <name type="scientific">Carnobacterium divergens</name>
    <name type="common">Lactobacillus divergens</name>
    <dbReference type="NCBI Taxonomy" id="2748"/>
    <lineage>
        <taxon>Bacteria</taxon>
        <taxon>Bacillati</taxon>
        <taxon>Bacillota</taxon>
        <taxon>Bacilli</taxon>
        <taxon>Lactobacillales</taxon>
        <taxon>Carnobacteriaceae</taxon>
        <taxon>Carnobacterium</taxon>
    </lineage>
</organism>
<evidence type="ECO:0000313" key="1">
    <source>
        <dbReference type="EMBL" id="TFJ23751.1"/>
    </source>
</evidence>
<sequence>MKKEKTRVIMDLENPKKRPSIKRLSKKTLFLDSLNYSTFSAASLPTRGYFCTFKTVTAIIKKRGGEENGK</sequence>
<accession>A0A2R8A291</accession>